<dbReference type="InterPro" id="IPR001119">
    <property type="entry name" value="SLH_dom"/>
</dbReference>
<keyword evidence="5" id="KW-1185">Reference proteome</keyword>
<evidence type="ECO:0000313" key="4">
    <source>
        <dbReference type="EMBL" id="SDY70770.1"/>
    </source>
</evidence>
<accession>A0A1H3M236</accession>
<evidence type="ECO:0000256" key="1">
    <source>
        <dbReference type="ARBA" id="ARBA00022737"/>
    </source>
</evidence>
<dbReference type="STRING" id="415015.SAMN05660462_00706"/>
<evidence type="ECO:0000313" key="5">
    <source>
        <dbReference type="Proteomes" id="UP000198625"/>
    </source>
</evidence>
<feature type="compositionally biased region" description="Basic and acidic residues" evidence="2">
    <location>
        <begin position="207"/>
        <end position="223"/>
    </location>
</feature>
<proteinExistence type="predicted"/>
<dbReference type="RefSeq" id="WP_091727304.1">
    <property type="nucleotide sequence ID" value="NZ_FNQE01000005.1"/>
</dbReference>
<protein>
    <submittedName>
        <fullName evidence="4">S-layer homology domain-containing protein</fullName>
    </submittedName>
</protein>
<feature type="domain" description="SLH" evidence="3">
    <location>
        <begin position="221"/>
        <end position="284"/>
    </location>
</feature>
<reference evidence="4 5" key="1">
    <citation type="submission" date="2016-10" db="EMBL/GenBank/DDBJ databases">
        <authorList>
            <person name="de Groot N.N."/>
        </authorList>
    </citation>
    <scope>NUCLEOTIDE SEQUENCE [LARGE SCALE GENOMIC DNA]</scope>
    <source>
        <strain evidence="4 5">DSM 21650</strain>
    </source>
</reference>
<dbReference type="AlphaFoldDB" id="A0A1H3M236"/>
<sequence>MPKNQVKKTASILLLATIIFTSFFYMGNQFAYSDNIIEPDITLYVHGEKSNGGPIFHQSGDIGNGLWAPGISHSGTMRIYNNYSERIKVSNLGLRMKLEQFQGQELRIGVDKEIYELFAKNMKLTIKRGTMLVFTNTVYDKSFYEMLYDRNDENYKGYDLSPADKFNINSNDYIDLEYTVAMDKNAGNELQGLKATVDFIINSQENPEPKEPDKPHKPELPEKDEFVDVGGHWAHDCILTLIKHGIIQGYPDGTIRPDNYITRAETAVLVGKALGLEEEKGSTGYIDLIPGWAKGYIKSTTTNNIFTGYPNKTFKPNKNITREEMTAVLMRAFDKALENDIELSFTDKESIGNWALAHVKAGVEHKVIEGYPDNTFKPKNNITRAEAFTIICKLLGYHQEHE</sequence>
<dbReference type="PANTHER" id="PTHR43308:SF5">
    <property type="entry name" value="S-LAYER PROTEIN _ PEPTIDOGLYCAN ENDO-BETA-N-ACETYLGLUCOSAMINIDASE"/>
    <property type="match status" value="1"/>
</dbReference>
<gene>
    <name evidence="4" type="ORF">SAMN05660462_00706</name>
</gene>
<evidence type="ECO:0000259" key="3">
    <source>
        <dbReference type="PROSITE" id="PS51272"/>
    </source>
</evidence>
<dbReference type="PROSITE" id="PS51272">
    <property type="entry name" value="SLH"/>
    <property type="match status" value="3"/>
</dbReference>
<feature type="domain" description="SLH" evidence="3">
    <location>
        <begin position="342"/>
        <end position="402"/>
    </location>
</feature>
<evidence type="ECO:0000256" key="2">
    <source>
        <dbReference type="SAM" id="MobiDB-lite"/>
    </source>
</evidence>
<dbReference type="PANTHER" id="PTHR43308">
    <property type="entry name" value="OUTER MEMBRANE PROTEIN ALPHA-RELATED"/>
    <property type="match status" value="1"/>
</dbReference>
<name>A0A1H3M236_9FIRM</name>
<dbReference type="Pfam" id="PF00395">
    <property type="entry name" value="SLH"/>
    <property type="match status" value="3"/>
</dbReference>
<dbReference type="Proteomes" id="UP000198625">
    <property type="component" value="Unassembled WGS sequence"/>
</dbReference>
<feature type="region of interest" description="Disordered" evidence="2">
    <location>
        <begin position="204"/>
        <end position="223"/>
    </location>
</feature>
<dbReference type="OrthoDB" id="174569at2"/>
<dbReference type="InterPro" id="IPR051465">
    <property type="entry name" value="Cell_Envelope_Struct_Comp"/>
</dbReference>
<dbReference type="EMBL" id="FNQE01000005">
    <property type="protein sequence ID" value="SDY70770.1"/>
    <property type="molecule type" value="Genomic_DNA"/>
</dbReference>
<feature type="domain" description="SLH" evidence="3">
    <location>
        <begin position="285"/>
        <end position="341"/>
    </location>
</feature>
<organism evidence="4 5">
    <name type="scientific">Proteiniborus ethanoligenes</name>
    <dbReference type="NCBI Taxonomy" id="415015"/>
    <lineage>
        <taxon>Bacteria</taxon>
        <taxon>Bacillati</taxon>
        <taxon>Bacillota</taxon>
        <taxon>Clostridia</taxon>
        <taxon>Eubacteriales</taxon>
        <taxon>Proteiniborus</taxon>
    </lineage>
</organism>
<keyword evidence="1" id="KW-0677">Repeat</keyword>